<evidence type="ECO:0000256" key="6">
    <source>
        <dbReference type="ARBA" id="ARBA00022786"/>
    </source>
</evidence>
<evidence type="ECO:0000313" key="17">
    <source>
        <dbReference type="Proteomes" id="UP001605036"/>
    </source>
</evidence>
<keyword evidence="7" id="KW-0378">Hydrolase</keyword>
<dbReference type="CDD" id="cd18791">
    <property type="entry name" value="SF2_C_RHA"/>
    <property type="match status" value="1"/>
</dbReference>
<dbReference type="InterPro" id="IPR007502">
    <property type="entry name" value="Helicase-assoc_dom"/>
</dbReference>
<evidence type="ECO:0008006" key="18">
    <source>
        <dbReference type="Google" id="ProtNLM"/>
    </source>
</evidence>
<dbReference type="Pfam" id="PF01485">
    <property type="entry name" value="IBR"/>
    <property type="match status" value="1"/>
</dbReference>
<dbReference type="GO" id="GO:0016740">
    <property type="term" value="F:transferase activity"/>
    <property type="evidence" value="ECO:0007669"/>
    <property type="project" value="UniProtKB-KW"/>
</dbReference>
<dbReference type="SMART" id="SM00490">
    <property type="entry name" value="HELICc"/>
    <property type="match status" value="1"/>
</dbReference>
<evidence type="ECO:0000313" key="16">
    <source>
        <dbReference type="EMBL" id="KAL2612119.1"/>
    </source>
</evidence>
<sequence>MQTSTDFSVLSMNESNWLLQNGQALVELYAEERLGRGGQQDGLQLEMLKGACSNLVSICYDHGEGNRVAIIILADHSSAFSSVVRLWELRLQGKHQLAPFMCVSPEEMDSALKPVFLAHIISLLDGDGVRKCLEEERRLRSDIAGKTVKLKKFHSSKNHGALKAFVKDTTFRCEQILRKVTEFRNAMQCLADLIGSLGLDDVQGNPIFMLRSDWTWSQLHFIIRRECYRLEAQLPLYARRSEIIVQLDSNQVVVLVGETGSGKSTQLVQYLYDAGYSGRGKSIVCTQPRKVAALNLTQRVKEESDGCCNDPFSVGCVTGSGAQNYARLAEINFTTDFILLQFCLVDPLLSNFSCVIVDEAHERSLNTDLLLAMLKSTLRKRPDLKVVIMSATADAELLSAYFGSGEVLRVPGRNFPVHVVYEPEEHAEDWYDEYLKRVVKKVKDIHEKEPEGNILAFLTSPAEVDWACSQVFDPSAVALPLHGKLQHEDLRRVFQENSPRRRKIVFATNFAETSLTIPDVRYVVDSGVAKESTFDPKKGMNVLQVGKIDQSSAIQRAGRAGRTQVGVCYRLYGQAEFEDFAPHRLPEIRRVHLGVAILKLLALGIKEVEHFDFVEAPDPQAIQLALRVLDQLGAVKQHAGNGGRCLTRLGWSLVKLAIEPRLGKILLDSIHQGFGQEGLVIAALMSNSGTVFYRSGSEGVKERADRLKMRFCHPHGELFTLMSVYQEWEYQPERYRNQWCLRNSIRSKAMKRCQDQVNEMKNCLRYELKLGVPSTYKWSPAQPLESSTPLRKIIFAALAGNLAVFSGHDRFGYSVLSSGQQAFLHPSSSLLVFGSTPDFVVYGEILHTSNTFLDVVTVVEPEWIHSLGSSLQYDVAALRASIMRHWVVPMTSNNFLSRVCGKHGQNLMLLKQAIQEKHQERCVIDLSYENNVMTVYTTPKQMGIAQEQVHKLMKREKRWLENEAMEKPLVTSATSLPSPSILVGAGAVIIDVLMPGESASVEILYENSAGLDERVEEKLLEYSDLCGEGLAGFEKHSRGSGASQGFVRWGVVRYRSSSSARNAVEFLNGLSLSGGKIHLTARLPGESSTNSFNRAPLPAVKATLAWARRRRKGWASVRCDPKDILTITERCANNIHKIGPWVHIKPDRAKENSLFLMGLLHEVDEDSLQELLLEVTGCRVLDCYMPRSPAPIPQPSVRTLHEEIVGAVSQYVQRDKFHVLVFEPKERDYVSRAEIRFDESVHEGAARALEFLEGHVLPGCKYWQVITSQRMFSSQVHMSRLLCGVLKQDLEELVAALQKRNKDVRIIVTSRDSGAQRVQVSAPSLAVVAQCKCSLENLMEGQAILGEDLDESAVRLIFTKRGSQISRAVEMLTKTLILCDKRTQVAKIYGPPAKKAVALKEIVTRLKKLDSIVKSQQIVLRGEGIPVGLMREVVKTYGLDLEGLRSLAGGDTKLTIDHRSHRLSVTGGDMDGVLRIQTAVAEMAQRLTSASSDRELNGGIVPHWSNGAEECSICFCPMEDKYCLEGCGHSFCRSCLIDQINSSIRHRDGFPISCAHEGCHQLLVLADITRLSTLEQQDDLYRASLGAFVAQNPLSYRFCTTADCPNVYRVTKTGGRFECAACSVQICTACHVEYHEDLSCVEYARYRLDPDASLQAWREGKIDVKNCPSCGSVIEKVDGCNHMVCLCGKHVCWVCLMTFVDASPCYDHLRTAHDTFEFVVVE</sequence>
<dbReference type="Gene3D" id="1.20.120.1080">
    <property type="match status" value="1"/>
</dbReference>
<dbReference type="GO" id="GO:0004386">
    <property type="term" value="F:helicase activity"/>
    <property type="evidence" value="ECO:0007669"/>
    <property type="project" value="UniProtKB-KW"/>
</dbReference>
<dbReference type="Proteomes" id="UP001605036">
    <property type="component" value="Unassembled WGS sequence"/>
</dbReference>
<dbReference type="InterPro" id="IPR011709">
    <property type="entry name" value="DEAD-box_helicase_OB_fold"/>
</dbReference>
<dbReference type="InterPro" id="IPR002867">
    <property type="entry name" value="IBR_dom"/>
</dbReference>
<proteinExistence type="predicted"/>
<dbReference type="Pfam" id="PF24641">
    <property type="entry name" value="KH_DEAH11_2nd"/>
    <property type="match status" value="1"/>
</dbReference>
<evidence type="ECO:0000259" key="14">
    <source>
        <dbReference type="PROSITE" id="PS51194"/>
    </source>
</evidence>
<evidence type="ECO:0000259" key="15">
    <source>
        <dbReference type="PROSITE" id="PS51873"/>
    </source>
</evidence>
<evidence type="ECO:0000256" key="4">
    <source>
        <dbReference type="ARBA" id="ARBA00022741"/>
    </source>
</evidence>
<comment type="caution">
    <text evidence="16">The sequence shown here is derived from an EMBL/GenBank/DDBJ whole genome shotgun (WGS) entry which is preliminary data.</text>
</comment>
<evidence type="ECO:0000256" key="7">
    <source>
        <dbReference type="ARBA" id="ARBA00022801"/>
    </source>
</evidence>
<dbReference type="InterPro" id="IPR056247">
    <property type="entry name" value="KH_DEAH11/12_2nd"/>
</dbReference>
<keyword evidence="17" id="KW-1185">Reference proteome</keyword>
<dbReference type="InterPro" id="IPR013087">
    <property type="entry name" value="Znf_C2H2_type"/>
</dbReference>
<dbReference type="PROSITE" id="PS00028">
    <property type="entry name" value="ZINC_FINGER_C2H2_1"/>
    <property type="match status" value="1"/>
</dbReference>
<dbReference type="PROSITE" id="PS51194">
    <property type="entry name" value="HELICASE_CTER"/>
    <property type="match status" value="1"/>
</dbReference>
<dbReference type="InterPro" id="IPR044066">
    <property type="entry name" value="TRIAD_supradom"/>
</dbReference>
<keyword evidence="9" id="KW-0862">Zinc</keyword>
<dbReference type="InterPro" id="IPR017907">
    <property type="entry name" value="Znf_RING_CS"/>
</dbReference>
<dbReference type="Pfam" id="PF00270">
    <property type="entry name" value="DEAD"/>
    <property type="match status" value="1"/>
</dbReference>
<protein>
    <recommendedName>
        <fullName evidence="18">RNA helicase</fullName>
    </recommendedName>
</protein>
<dbReference type="Pfam" id="PF07717">
    <property type="entry name" value="OB_NTP_bind"/>
    <property type="match status" value="1"/>
</dbReference>
<dbReference type="Pfam" id="PF26200">
    <property type="entry name" value="Rcat_RNF216"/>
    <property type="match status" value="1"/>
</dbReference>
<dbReference type="SUPFAM" id="SSF57850">
    <property type="entry name" value="RING/U-box"/>
    <property type="match status" value="2"/>
</dbReference>
<dbReference type="SMART" id="SM00647">
    <property type="entry name" value="IBR"/>
    <property type="match status" value="2"/>
</dbReference>
<dbReference type="PROSITE" id="PS51192">
    <property type="entry name" value="HELICASE_ATP_BIND_1"/>
    <property type="match status" value="1"/>
</dbReference>
<keyword evidence="3" id="KW-0677">Repeat</keyword>
<keyword evidence="5 11" id="KW-0863">Zinc-finger</keyword>
<evidence type="ECO:0000256" key="2">
    <source>
        <dbReference type="ARBA" id="ARBA00022723"/>
    </source>
</evidence>
<dbReference type="PROSITE" id="PS00518">
    <property type="entry name" value="ZF_RING_1"/>
    <property type="match status" value="1"/>
</dbReference>
<dbReference type="EMBL" id="JBHFFA010000007">
    <property type="protein sequence ID" value="KAL2612119.1"/>
    <property type="molecule type" value="Genomic_DNA"/>
</dbReference>
<dbReference type="FunFam" id="1.20.120.1750:FF:000020">
    <property type="entry name" value="ATP-dependent RNA helicase DEAH12 chloroplastic"/>
    <property type="match status" value="1"/>
</dbReference>
<feature type="domain" description="RING-type" evidence="15">
    <location>
        <begin position="1507"/>
        <end position="1712"/>
    </location>
</feature>
<evidence type="ECO:0000256" key="11">
    <source>
        <dbReference type="PROSITE-ProRule" id="PRU00175"/>
    </source>
</evidence>
<dbReference type="GO" id="GO:0005524">
    <property type="term" value="F:ATP binding"/>
    <property type="evidence" value="ECO:0007669"/>
    <property type="project" value="UniProtKB-KW"/>
</dbReference>
<dbReference type="InterPro" id="IPR014001">
    <property type="entry name" value="Helicase_ATP-bd"/>
</dbReference>
<dbReference type="PROSITE" id="PS51873">
    <property type="entry name" value="TRIAD"/>
    <property type="match status" value="1"/>
</dbReference>
<dbReference type="InterPro" id="IPR001841">
    <property type="entry name" value="Znf_RING"/>
</dbReference>
<evidence type="ECO:0000259" key="12">
    <source>
        <dbReference type="PROSITE" id="PS50089"/>
    </source>
</evidence>
<accession>A0ABD1XTK9</accession>
<organism evidence="16 17">
    <name type="scientific">Riccia fluitans</name>
    <dbReference type="NCBI Taxonomy" id="41844"/>
    <lineage>
        <taxon>Eukaryota</taxon>
        <taxon>Viridiplantae</taxon>
        <taxon>Streptophyta</taxon>
        <taxon>Embryophyta</taxon>
        <taxon>Marchantiophyta</taxon>
        <taxon>Marchantiopsida</taxon>
        <taxon>Marchantiidae</taxon>
        <taxon>Marchantiales</taxon>
        <taxon>Ricciaceae</taxon>
        <taxon>Riccia</taxon>
    </lineage>
</organism>
<dbReference type="Pfam" id="PF24475">
    <property type="entry name" value="RBD_DEAH11"/>
    <property type="match status" value="1"/>
</dbReference>
<dbReference type="InterPro" id="IPR013083">
    <property type="entry name" value="Znf_RING/FYVE/PHD"/>
</dbReference>
<keyword evidence="2" id="KW-0479">Metal-binding</keyword>
<dbReference type="Pfam" id="PF24471">
    <property type="entry name" value="KH_DEAH11"/>
    <property type="match status" value="1"/>
</dbReference>
<dbReference type="CDD" id="cd17917">
    <property type="entry name" value="DEXHc_RHA-like"/>
    <property type="match status" value="1"/>
</dbReference>
<dbReference type="PROSITE" id="PS50089">
    <property type="entry name" value="ZF_RING_2"/>
    <property type="match status" value="1"/>
</dbReference>
<evidence type="ECO:0000256" key="9">
    <source>
        <dbReference type="ARBA" id="ARBA00022833"/>
    </source>
</evidence>
<dbReference type="GO" id="GO:0016787">
    <property type="term" value="F:hydrolase activity"/>
    <property type="evidence" value="ECO:0007669"/>
    <property type="project" value="UniProtKB-KW"/>
</dbReference>
<dbReference type="InterPro" id="IPR001650">
    <property type="entry name" value="Helicase_C-like"/>
</dbReference>
<dbReference type="SMART" id="SM00487">
    <property type="entry name" value="DEXDc"/>
    <property type="match status" value="1"/>
</dbReference>
<gene>
    <name evidence="16" type="ORF">R1flu_023811</name>
</gene>
<evidence type="ECO:0000256" key="10">
    <source>
        <dbReference type="ARBA" id="ARBA00022840"/>
    </source>
</evidence>
<evidence type="ECO:0000256" key="5">
    <source>
        <dbReference type="ARBA" id="ARBA00022771"/>
    </source>
</evidence>
<dbReference type="Pfam" id="PF24638">
    <property type="entry name" value="KH_DEAH11_1st"/>
    <property type="match status" value="1"/>
</dbReference>
<evidence type="ECO:0000259" key="13">
    <source>
        <dbReference type="PROSITE" id="PS51192"/>
    </source>
</evidence>
<keyword evidence="10" id="KW-0067">ATP-binding</keyword>
<evidence type="ECO:0000256" key="8">
    <source>
        <dbReference type="ARBA" id="ARBA00022806"/>
    </source>
</evidence>
<dbReference type="PANTHER" id="PTHR18934:SF81">
    <property type="entry name" value="ATP-DEPENDENT RNA HELICASE DEAH11, CHLOROPLASTIC-RELATED"/>
    <property type="match status" value="1"/>
</dbReference>
<dbReference type="InterPro" id="IPR056246">
    <property type="entry name" value="KH_DEAH11/12_1st"/>
</dbReference>
<feature type="domain" description="Helicase ATP-binding" evidence="13">
    <location>
        <begin position="244"/>
        <end position="411"/>
    </location>
</feature>
<dbReference type="SMART" id="SM00847">
    <property type="entry name" value="HA2"/>
    <property type="match status" value="1"/>
</dbReference>
<dbReference type="InterPro" id="IPR002464">
    <property type="entry name" value="DNA/RNA_helicase_DEAH_CS"/>
</dbReference>
<dbReference type="SUPFAM" id="SSF52540">
    <property type="entry name" value="P-loop containing nucleoside triphosphate hydrolases"/>
    <property type="match status" value="1"/>
</dbReference>
<dbReference type="Gene3D" id="3.40.50.300">
    <property type="entry name" value="P-loop containing nucleotide triphosphate hydrolases"/>
    <property type="match status" value="2"/>
</dbReference>
<dbReference type="PROSITE" id="PS00690">
    <property type="entry name" value="DEAH_ATP_HELICASE"/>
    <property type="match status" value="1"/>
</dbReference>
<feature type="domain" description="Helicase C-terminal" evidence="14">
    <location>
        <begin position="434"/>
        <end position="609"/>
    </location>
</feature>
<dbReference type="Gene3D" id="3.30.40.10">
    <property type="entry name" value="Zinc/RING finger domain, C3HC4 (zinc finger)"/>
    <property type="match status" value="1"/>
</dbReference>
<dbReference type="InterPro" id="IPR056248">
    <property type="entry name" value="RBD_DEAH11/12"/>
</dbReference>
<dbReference type="CDD" id="cd22585">
    <property type="entry name" value="Rcat_RBR_DEAH12-like"/>
    <property type="match status" value="1"/>
</dbReference>
<dbReference type="Pfam" id="PF00271">
    <property type="entry name" value="Helicase_C"/>
    <property type="match status" value="1"/>
</dbReference>
<dbReference type="InterPro" id="IPR056245">
    <property type="entry name" value="KH_DEAH11/12"/>
</dbReference>
<dbReference type="InterPro" id="IPR027417">
    <property type="entry name" value="P-loop_NTPase"/>
</dbReference>
<dbReference type="InterPro" id="IPR011545">
    <property type="entry name" value="DEAD/DEAH_box_helicase_dom"/>
</dbReference>
<dbReference type="PANTHER" id="PTHR18934">
    <property type="entry name" value="ATP-DEPENDENT RNA HELICASE"/>
    <property type="match status" value="1"/>
</dbReference>
<keyword evidence="1" id="KW-0808">Transferase</keyword>
<dbReference type="GO" id="GO:0008270">
    <property type="term" value="F:zinc ion binding"/>
    <property type="evidence" value="ECO:0007669"/>
    <property type="project" value="UniProtKB-KW"/>
</dbReference>
<dbReference type="Pfam" id="PF24637">
    <property type="entry name" value="RRM_DEAH11"/>
    <property type="match status" value="1"/>
</dbReference>
<evidence type="ECO:0000256" key="3">
    <source>
        <dbReference type="ARBA" id="ARBA00022737"/>
    </source>
</evidence>
<keyword evidence="4" id="KW-0547">Nucleotide-binding</keyword>
<keyword evidence="6" id="KW-0833">Ubl conjugation pathway</keyword>
<dbReference type="CDD" id="cd20335">
    <property type="entry name" value="BRcat_RBR"/>
    <property type="match status" value="1"/>
</dbReference>
<dbReference type="InterPro" id="IPR056244">
    <property type="entry name" value="RRM_DEAH11/12"/>
</dbReference>
<dbReference type="Gene3D" id="1.20.120.1750">
    <property type="match status" value="1"/>
</dbReference>
<name>A0ABD1XTK9_9MARC</name>
<reference evidence="16 17" key="1">
    <citation type="submission" date="2024-09" db="EMBL/GenBank/DDBJ databases">
        <title>Chromosome-scale assembly of Riccia fluitans.</title>
        <authorList>
            <person name="Paukszto L."/>
            <person name="Sawicki J."/>
            <person name="Karawczyk K."/>
            <person name="Piernik-Szablinska J."/>
            <person name="Szczecinska M."/>
            <person name="Mazdziarz M."/>
        </authorList>
    </citation>
    <scope>NUCLEOTIDE SEQUENCE [LARGE SCALE GENOMIC DNA]</scope>
    <source>
        <strain evidence="16">Rf_01</strain>
        <tissue evidence="16">Aerial parts of the thallus</tissue>
    </source>
</reference>
<feature type="domain" description="RING-type" evidence="12">
    <location>
        <begin position="1511"/>
        <end position="1554"/>
    </location>
</feature>
<evidence type="ECO:0000256" key="1">
    <source>
        <dbReference type="ARBA" id="ARBA00022679"/>
    </source>
</evidence>
<keyword evidence="8" id="KW-0347">Helicase</keyword>